<evidence type="ECO:0000256" key="1">
    <source>
        <dbReference type="SAM" id="MobiDB-lite"/>
    </source>
</evidence>
<comment type="caution">
    <text evidence="2">The sequence shown here is derived from an EMBL/GenBank/DDBJ whole genome shotgun (WGS) entry which is preliminary data.</text>
</comment>
<dbReference type="GO" id="GO:0005198">
    <property type="term" value="F:structural molecule activity"/>
    <property type="evidence" value="ECO:0007669"/>
    <property type="project" value="InterPro"/>
</dbReference>
<proteinExistence type="predicted"/>
<reference evidence="2 3" key="1">
    <citation type="journal article" date="2024" name="BMC Genomics">
        <title>De novo assembly and annotation of Popillia japonica's genome with initial clues to its potential as an invasive pest.</title>
        <authorList>
            <person name="Cucini C."/>
            <person name="Boschi S."/>
            <person name="Funari R."/>
            <person name="Cardaioli E."/>
            <person name="Iannotti N."/>
            <person name="Marturano G."/>
            <person name="Paoli F."/>
            <person name="Bruttini M."/>
            <person name="Carapelli A."/>
            <person name="Frati F."/>
            <person name="Nardi F."/>
        </authorList>
    </citation>
    <scope>NUCLEOTIDE SEQUENCE [LARGE SCALE GENOMIC DNA]</scope>
    <source>
        <strain evidence="2">DMR45628</strain>
    </source>
</reference>
<evidence type="ECO:0000313" key="2">
    <source>
        <dbReference type="EMBL" id="KAK9745878.1"/>
    </source>
</evidence>
<protein>
    <submittedName>
        <fullName evidence="2">Capsid protein VP4</fullName>
    </submittedName>
</protein>
<accession>A0AAW1MHL5</accession>
<dbReference type="InterPro" id="IPR003433">
    <property type="entry name" value="Capsid_VP4_densovirus"/>
</dbReference>
<dbReference type="Pfam" id="PF02336">
    <property type="entry name" value="Denso_VP4"/>
    <property type="match status" value="1"/>
</dbReference>
<dbReference type="EMBL" id="JASPKY010000044">
    <property type="protein sequence ID" value="KAK9745878.1"/>
    <property type="molecule type" value="Genomic_DNA"/>
</dbReference>
<dbReference type="AlphaFoldDB" id="A0AAW1MHL5"/>
<name>A0AAW1MHL5_POPJA</name>
<keyword evidence="3" id="KW-1185">Reference proteome</keyword>
<gene>
    <name evidence="2" type="ORF">QE152_g6550</name>
</gene>
<feature type="region of interest" description="Disordered" evidence="1">
    <location>
        <begin position="140"/>
        <end position="162"/>
    </location>
</feature>
<evidence type="ECO:0000313" key="3">
    <source>
        <dbReference type="Proteomes" id="UP001458880"/>
    </source>
</evidence>
<dbReference type="InterPro" id="IPR016184">
    <property type="entry name" value="Capsid/spike_ssDNA_virus"/>
</dbReference>
<dbReference type="SUPFAM" id="SSF88645">
    <property type="entry name" value="ssDNA viruses"/>
    <property type="match status" value="1"/>
</dbReference>
<sequence length="404" mass="45401">MQHIEEAVLFGAKILPGPSGRKYEGWFNGHCRKVLNERAKKKFKMITQNSQRSRDYQLARQRGFTGSWIDWLHSQGDRTTQVPPLEVVTPFSPQRERPAPFETQQEQPQPGPSRQVDESSHLEGMEHIFDESMNIDDVTRETRGVSGGGGVSNPIGSTESANKHLSIPRSLGLNKYTFRFSKSRIFYTYGYSFKQITKKQTVAISSGGVQDLGDYVYMVTPLATLPVYMIGFYMDYAESNMIFGTVKILQTNVTVVPQGIRTAFDYGTTLSGTATSEHCSIGCSGIGLNNKLYCTHGALTSASDKPMIPTDISDINPSVWLQKFYGTGALTGTDDDVPMIMGVPCHAHMYFALRQTNERVPESNDRSKYPINECGWYKLDNYYNRWNFMPKIGETVIDYSYKPG</sequence>
<dbReference type="Proteomes" id="UP001458880">
    <property type="component" value="Unassembled WGS sequence"/>
</dbReference>
<feature type="region of interest" description="Disordered" evidence="1">
    <location>
        <begin position="80"/>
        <end position="120"/>
    </location>
</feature>
<organism evidence="2 3">
    <name type="scientific">Popillia japonica</name>
    <name type="common">Japanese beetle</name>
    <dbReference type="NCBI Taxonomy" id="7064"/>
    <lineage>
        <taxon>Eukaryota</taxon>
        <taxon>Metazoa</taxon>
        <taxon>Ecdysozoa</taxon>
        <taxon>Arthropoda</taxon>
        <taxon>Hexapoda</taxon>
        <taxon>Insecta</taxon>
        <taxon>Pterygota</taxon>
        <taxon>Neoptera</taxon>
        <taxon>Endopterygota</taxon>
        <taxon>Coleoptera</taxon>
        <taxon>Polyphaga</taxon>
        <taxon>Scarabaeiformia</taxon>
        <taxon>Scarabaeidae</taxon>
        <taxon>Rutelinae</taxon>
        <taxon>Popillia</taxon>
    </lineage>
</organism>